<evidence type="ECO:0000313" key="8">
    <source>
        <dbReference type="RefSeq" id="XP_022237462.1"/>
    </source>
</evidence>
<reference evidence="7 8" key="1">
    <citation type="submission" date="2025-05" db="UniProtKB">
        <authorList>
            <consortium name="RefSeq"/>
        </authorList>
    </citation>
    <scope>IDENTIFICATION</scope>
    <source>
        <tissue evidence="7 8">Muscle</tissue>
    </source>
</reference>
<evidence type="ECO:0000256" key="3">
    <source>
        <dbReference type="ARBA" id="ARBA00022989"/>
    </source>
</evidence>
<keyword evidence="2 5" id="KW-0812">Transmembrane</keyword>
<dbReference type="RefSeq" id="XP_022237462.1">
    <property type="nucleotide sequence ID" value="XM_022381754.1"/>
</dbReference>
<evidence type="ECO:0000313" key="7">
    <source>
        <dbReference type="RefSeq" id="XP_013794178.1"/>
    </source>
</evidence>
<dbReference type="GeneID" id="106478198"/>
<feature type="transmembrane region" description="Helical" evidence="5">
    <location>
        <begin position="12"/>
        <end position="35"/>
    </location>
</feature>
<dbReference type="PANTHER" id="PTHR12489">
    <property type="entry name" value="LIPOMA HMGIC FUSION PARTNER-LIKE PROTEIN"/>
    <property type="match status" value="1"/>
</dbReference>
<evidence type="ECO:0000256" key="1">
    <source>
        <dbReference type="ARBA" id="ARBA00004141"/>
    </source>
</evidence>
<organism evidence="6 8">
    <name type="scientific">Limulus polyphemus</name>
    <name type="common">Atlantic horseshoe crab</name>
    <dbReference type="NCBI Taxonomy" id="6850"/>
    <lineage>
        <taxon>Eukaryota</taxon>
        <taxon>Metazoa</taxon>
        <taxon>Ecdysozoa</taxon>
        <taxon>Arthropoda</taxon>
        <taxon>Chelicerata</taxon>
        <taxon>Merostomata</taxon>
        <taxon>Xiphosura</taxon>
        <taxon>Limulidae</taxon>
        <taxon>Limulus</taxon>
    </lineage>
</organism>
<dbReference type="Gene3D" id="1.20.140.150">
    <property type="match status" value="1"/>
</dbReference>
<dbReference type="RefSeq" id="XP_013794178.1">
    <property type="nucleotide sequence ID" value="XM_013938724.2"/>
</dbReference>
<proteinExistence type="predicted"/>
<protein>
    <submittedName>
        <fullName evidence="7 8">Lipoma HMGIC fusion partner-like 2 protein</fullName>
    </submittedName>
</protein>
<sequence>MCYVIVTSRTLLWTLLTIATSLAMVAAVITPSWLIGSPRKPGLRSRSPTPGNNEEMYSPTLGIYNRCTKIHQVDQLFTDSCAPFVTSFGMPSEEFPNFWKAALVFFAFGIGLMVFTVFTSVLGCCIRSIIKKSIFTISGTIQAIAGLLFILGLVLYPAGWGSTRVQLVCGESAQPFLLGDCRLGWTFYLAIGSTIVTFICSVLSVQAEISTSSDKVQDEILEGKNLICLL</sequence>
<dbReference type="PANTHER" id="PTHR12489:SF19">
    <property type="entry name" value="LHFPL TETRASPAN SUBFAMILY MEMBER 2 PROTEIN"/>
    <property type="match status" value="1"/>
</dbReference>
<dbReference type="Proteomes" id="UP000694941">
    <property type="component" value="Unplaced"/>
</dbReference>
<keyword evidence="3 5" id="KW-1133">Transmembrane helix</keyword>
<evidence type="ECO:0000256" key="4">
    <source>
        <dbReference type="ARBA" id="ARBA00023136"/>
    </source>
</evidence>
<feature type="transmembrane region" description="Helical" evidence="5">
    <location>
        <begin position="134"/>
        <end position="156"/>
    </location>
</feature>
<feature type="transmembrane region" description="Helical" evidence="5">
    <location>
        <begin position="98"/>
        <end position="122"/>
    </location>
</feature>
<name>A0ABM1S1F7_LIMPO</name>
<evidence type="ECO:0000256" key="2">
    <source>
        <dbReference type="ARBA" id="ARBA00022692"/>
    </source>
</evidence>
<dbReference type="InterPro" id="IPR019372">
    <property type="entry name" value="LHFPL"/>
</dbReference>
<gene>
    <name evidence="7 8" type="primary">LOC106478198</name>
</gene>
<feature type="transmembrane region" description="Helical" evidence="5">
    <location>
        <begin position="185"/>
        <end position="205"/>
    </location>
</feature>
<dbReference type="Pfam" id="PF10242">
    <property type="entry name" value="L_HMGIC_fpl"/>
    <property type="match status" value="1"/>
</dbReference>
<evidence type="ECO:0000256" key="5">
    <source>
        <dbReference type="SAM" id="Phobius"/>
    </source>
</evidence>
<keyword evidence="4 5" id="KW-0472">Membrane</keyword>
<keyword evidence="6" id="KW-1185">Reference proteome</keyword>
<comment type="subcellular location">
    <subcellularLocation>
        <location evidence="1">Membrane</location>
        <topology evidence="1">Multi-pass membrane protein</topology>
    </subcellularLocation>
</comment>
<accession>A0ABM1S1F7</accession>
<evidence type="ECO:0000313" key="6">
    <source>
        <dbReference type="Proteomes" id="UP000694941"/>
    </source>
</evidence>